<feature type="region of interest" description="Disordered" evidence="16">
    <location>
        <begin position="1"/>
        <end position="35"/>
    </location>
</feature>
<dbReference type="GO" id="GO:0043992">
    <property type="term" value="F:histone H3K9 acetyltransferase activity"/>
    <property type="evidence" value="ECO:0007669"/>
    <property type="project" value="UniProtKB-ARBA"/>
</dbReference>
<evidence type="ECO:0000256" key="14">
    <source>
        <dbReference type="ARBA" id="ARBA00048940"/>
    </source>
</evidence>
<dbReference type="PANTHER" id="PTHR45750">
    <property type="entry name" value="GH11602P"/>
    <property type="match status" value="1"/>
</dbReference>
<dbReference type="InterPro" id="IPR018359">
    <property type="entry name" value="Bromodomain_CS"/>
</dbReference>
<accession>A0A182Q0K0</accession>
<comment type="similarity">
    <text evidence="3">Belongs to the acetyltransferase family. GCN5 subfamily.</text>
</comment>
<dbReference type="AlphaFoldDB" id="A0A182Q0K0"/>
<evidence type="ECO:0000313" key="19">
    <source>
        <dbReference type="EnsemblMetazoa" id="AFAF000661-PA"/>
    </source>
</evidence>
<keyword evidence="11" id="KW-0206">Cytoskeleton</keyword>
<dbReference type="FunFam" id="3.40.630.30:FF:000004">
    <property type="entry name" value="Histone acetyltransferase KAT2A"/>
    <property type="match status" value="1"/>
</dbReference>
<feature type="region of interest" description="Disordered" evidence="16">
    <location>
        <begin position="735"/>
        <end position="771"/>
    </location>
</feature>
<dbReference type="STRING" id="69004.A0A182Q0K0"/>
<evidence type="ECO:0000256" key="6">
    <source>
        <dbReference type="ARBA" id="ARBA00022853"/>
    </source>
</evidence>
<keyword evidence="10" id="KW-0804">Transcription</keyword>
<evidence type="ECO:0000256" key="16">
    <source>
        <dbReference type="SAM" id="MobiDB-lite"/>
    </source>
</evidence>
<dbReference type="Gene3D" id="1.20.920.10">
    <property type="entry name" value="Bromodomain-like"/>
    <property type="match status" value="1"/>
</dbReference>
<evidence type="ECO:0000313" key="20">
    <source>
        <dbReference type="Proteomes" id="UP000075886"/>
    </source>
</evidence>
<organism evidence="19 20">
    <name type="scientific">Anopheles farauti</name>
    <dbReference type="NCBI Taxonomy" id="69004"/>
    <lineage>
        <taxon>Eukaryota</taxon>
        <taxon>Metazoa</taxon>
        <taxon>Ecdysozoa</taxon>
        <taxon>Arthropoda</taxon>
        <taxon>Hexapoda</taxon>
        <taxon>Insecta</taxon>
        <taxon>Pterygota</taxon>
        <taxon>Neoptera</taxon>
        <taxon>Endopterygota</taxon>
        <taxon>Diptera</taxon>
        <taxon>Nematocera</taxon>
        <taxon>Culicoidea</taxon>
        <taxon>Culicidae</taxon>
        <taxon>Anophelinae</taxon>
        <taxon>Anopheles</taxon>
    </lineage>
</organism>
<dbReference type="InterPro" id="IPR037800">
    <property type="entry name" value="GCN5"/>
</dbReference>
<protein>
    <recommendedName>
        <fullName evidence="4">histone acetyltransferase</fullName>
        <ecNumber evidence="4">2.3.1.48</ecNumber>
    </recommendedName>
</protein>
<evidence type="ECO:0000256" key="4">
    <source>
        <dbReference type="ARBA" id="ARBA00013184"/>
    </source>
</evidence>
<dbReference type="EMBL" id="AXCN02000087">
    <property type="status" value="NOT_ANNOTATED_CDS"/>
    <property type="molecule type" value="Genomic_DNA"/>
</dbReference>
<feature type="region of interest" description="Disordered" evidence="16">
    <location>
        <begin position="829"/>
        <end position="848"/>
    </location>
</feature>
<evidence type="ECO:0000256" key="10">
    <source>
        <dbReference type="ARBA" id="ARBA00023163"/>
    </source>
</evidence>
<dbReference type="PROSITE" id="PS00633">
    <property type="entry name" value="BROMODOMAIN_1"/>
    <property type="match status" value="1"/>
</dbReference>
<dbReference type="GO" id="GO:0045944">
    <property type="term" value="P:positive regulation of transcription by RNA polymerase II"/>
    <property type="evidence" value="ECO:0007669"/>
    <property type="project" value="TreeGrafter"/>
</dbReference>
<evidence type="ECO:0000256" key="11">
    <source>
        <dbReference type="ARBA" id="ARBA00023212"/>
    </source>
</evidence>
<dbReference type="CDD" id="cd04301">
    <property type="entry name" value="NAT_SF"/>
    <property type="match status" value="1"/>
</dbReference>
<evidence type="ECO:0000256" key="3">
    <source>
        <dbReference type="ARBA" id="ARBA00008607"/>
    </source>
</evidence>
<evidence type="ECO:0000259" key="17">
    <source>
        <dbReference type="PROSITE" id="PS50014"/>
    </source>
</evidence>
<dbReference type="Proteomes" id="UP000075886">
    <property type="component" value="Unassembled WGS sequence"/>
</dbReference>
<dbReference type="Pfam" id="PF00583">
    <property type="entry name" value="Acetyltransf_1"/>
    <property type="match status" value="1"/>
</dbReference>
<comment type="catalytic activity">
    <reaction evidence="14">
        <text>L-lysyl-[histone] + acetyl-CoA = N(6)-acetyl-L-lysyl-[histone] + CoA + H(+)</text>
        <dbReference type="Rhea" id="RHEA:21992"/>
        <dbReference type="Rhea" id="RHEA-COMP:9845"/>
        <dbReference type="Rhea" id="RHEA-COMP:11338"/>
        <dbReference type="ChEBI" id="CHEBI:15378"/>
        <dbReference type="ChEBI" id="CHEBI:29969"/>
        <dbReference type="ChEBI" id="CHEBI:57287"/>
        <dbReference type="ChEBI" id="CHEBI:57288"/>
        <dbReference type="ChEBI" id="CHEBI:61930"/>
        <dbReference type="EC" id="2.3.1.48"/>
    </reaction>
    <physiologicalReaction direction="left-to-right" evidence="14">
        <dbReference type="Rhea" id="RHEA:21993"/>
    </physiologicalReaction>
</comment>
<feature type="compositionally biased region" description="Acidic residues" evidence="16">
    <location>
        <begin position="743"/>
        <end position="765"/>
    </location>
</feature>
<dbReference type="InterPro" id="IPR016181">
    <property type="entry name" value="Acyl_CoA_acyltransferase"/>
</dbReference>
<dbReference type="Pfam" id="PF00439">
    <property type="entry name" value="Bromodomain"/>
    <property type="match status" value="1"/>
</dbReference>
<keyword evidence="8 15" id="KW-0103">Bromodomain</keyword>
<evidence type="ECO:0000256" key="1">
    <source>
        <dbReference type="ARBA" id="ARBA00004123"/>
    </source>
</evidence>
<comment type="subcellular location">
    <subcellularLocation>
        <location evidence="2">Cytoplasm</location>
        <location evidence="2">Cytoskeleton</location>
        <location evidence="2">Microtubule organizing center</location>
        <location evidence="2">Centrosome</location>
    </subcellularLocation>
    <subcellularLocation>
        <location evidence="1">Nucleus</location>
    </subcellularLocation>
</comment>
<keyword evidence="20" id="KW-1185">Reference proteome</keyword>
<dbReference type="Gene3D" id="3.40.630.30">
    <property type="match status" value="1"/>
</dbReference>
<keyword evidence="7" id="KW-0805">Transcription regulation</keyword>
<evidence type="ECO:0000259" key="18">
    <source>
        <dbReference type="PROSITE" id="PS51186"/>
    </source>
</evidence>
<dbReference type="SUPFAM" id="SSF55729">
    <property type="entry name" value="Acyl-CoA N-acyltransferases (Nat)"/>
    <property type="match status" value="1"/>
</dbReference>
<proteinExistence type="inferred from homology"/>
<dbReference type="Pfam" id="PF06466">
    <property type="entry name" value="PCAF_N"/>
    <property type="match status" value="1"/>
</dbReference>
<feature type="domain" description="N-acetyltransferase" evidence="18">
    <location>
        <begin position="425"/>
        <end position="574"/>
    </location>
</feature>
<feature type="compositionally biased region" description="Polar residues" evidence="16">
    <location>
        <begin position="20"/>
        <end position="31"/>
    </location>
</feature>
<dbReference type="GO" id="GO:0140672">
    <property type="term" value="C:ATAC complex"/>
    <property type="evidence" value="ECO:0007669"/>
    <property type="project" value="TreeGrafter"/>
</dbReference>
<dbReference type="PANTHER" id="PTHR45750:SF3">
    <property type="entry name" value="HISTONE ACETYLTRANSFERASE"/>
    <property type="match status" value="1"/>
</dbReference>
<name>A0A182Q0K0_9DIPT</name>
<dbReference type="InterPro" id="IPR001487">
    <property type="entry name" value="Bromodomain"/>
</dbReference>
<dbReference type="InterPro" id="IPR036427">
    <property type="entry name" value="Bromodomain-like_sf"/>
</dbReference>
<reference evidence="19" key="2">
    <citation type="submission" date="2020-05" db="UniProtKB">
        <authorList>
            <consortium name="EnsemblMetazoa"/>
        </authorList>
    </citation>
    <scope>IDENTIFICATION</scope>
    <source>
        <strain evidence="19">FAR1</strain>
    </source>
</reference>
<keyword evidence="6" id="KW-0156">Chromatin regulator</keyword>
<evidence type="ECO:0000256" key="5">
    <source>
        <dbReference type="ARBA" id="ARBA00022679"/>
    </source>
</evidence>
<evidence type="ECO:0000256" key="8">
    <source>
        <dbReference type="ARBA" id="ARBA00023117"/>
    </source>
</evidence>
<evidence type="ECO:0000256" key="13">
    <source>
        <dbReference type="ARBA" id="ARBA00023315"/>
    </source>
</evidence>
<dbReference type="PROSITE" id="PS50014">
    <property type="entry name" value="BROMODOMAIN_2"/>
    <property type="match status" value="1"/>
</dbReference>
<keyword evidence="12" id="KW-0539">Nucleus</keyword>
<sequence length="896" mass="101717">MSEAAKIQNGEVKQEKPDSNHGSNSGGSQETTRQDSIERIMLRKQKVYQLPRNQKLTKLSMYSSCQANECRCSGWKTPEENRHKDVEVDYCPDFAEECRNPNCKHSLETHIQHLGDITEEQMNELLGAIVDVENLYMSMLRETDTDTKKVYAYLFRLLRQCILTRTQAVIRGPLGDPPFEQPSISKAVTNFVLHKYGHLHQSELDSMTDVAKTFLHCLNHWNFEAPSARQDLVNQEDVSNYKINYTRWLVFCHVPAFCSSLRHFETSIVFGRTLLKAVYQYVYQQLLTRCKIERDRMPPEKRIMLTQLPKFLEALKQEVVNEDSPIWSPNFKPAASLLLHKSKRQHDGSTLSGAGKKLGDAKRYKKESDCEDLSDEVVARALKRINDSNYSSRAEVVFPPNAPRDEAAKAEENRREIEFHVVGNSLTKPVTKQSMLWLLGLHSVFAHQLPGMPREYISQLVFDPKHKTLALIKEGRPIGGICFRTFATQGFTEIVFCAVTSSEQVKGYGTHLMNHLKDYSTQRGIKHFLTYADEFAIGYFKKQGFSKDIKVARHVYAGFIKEYEGATLMHCELHPSLIYTQFSSVIRKQKEIVKELITQRQQEVQKVHPGLTCFKEGVRSIPIESIPGLREVGWRPTFRAQRTARPLEESADPDKLANALSGVLNAVRMHTSAWPFLKPVNQAEVPDYYDHIKYPMDLKTMTERLKNKYYVTRRLFMADMARIFTNCRLYNSPETEYYRKDDNDEDDDDDDDDDDNDEDDEDEVNGDSVGAGIGALVEQSVGTVSGGLKKELGKSPSTTVGEHRKTYKKSSAYDERRYGYQAYGNIYGKPDAKSSYGRKGVPGVGGTSRHAASIAAATVVGSEVGSTVREDMGKPSSAYCLDGENVAIERGNNRTQ</sequence>
<reference evidence="20" key="1">
    <citation type="submission" date="2014-01" db="EMBL/GenBank/DDBJ databases">
        <title>The Genome Sequence of Anopheles farauti FAR1 (V2).</title>
        <authorList>
            <consortium name="The Broad Institute Genomics Platform"/>
            <person name="Neafsey D.E."/>
            <person name="Besansky N."/>
            <person name="Howell P."/>
            <person name="Walton C."/>
            <person name="Young S.K."/>
            <person name="Zeng Q."/>
            <person name="Gargeya S."/>
            <person name="Fitzgerald M."/>
            <person name="Haas B."/>
            <person name="Abouelleil A."/>
            <person name="Allen A.W."/>
            <person name="Alvarado L."/>
            <person name="Arachchi H.M."/>
            <person name="Berlin A.M."/>
            <person name="Chapman S.B."/>
            <person name="Gainer-Dewar J."/>
            <person name="Goldberg J."/>
            <person name="Griggs A."/>
            <person name="Gujja S."/>
            <person name="Hansen M."/>
            <person name="Howarth C."/>
            <person name="Imamovic A."/>
            <person name="Ireland A."/>
            <person name="Larimer J."/>
            <person name="McCowan C."/>
            <person name="Murphy C."/>
            <person name="Pearson M."/>
            <person name="Poon T.W."/>
            <person name="Priest M."/>
            <person name="Roberts A."/>
            <person name="Saif S."/>
            <person name="Shea T."/>
            <person name="Sisk P."/>
            <person name="Sykes S."/>
            <person name="Wortman J."/>
            <person name="Nusbaum C."/>
            <person name="Birren B."/>
        </authorList>
    </citation>
    <scope>NUCLEOTIDE SEQUENCE [LARGE SCALE GENOMIC DNA]</scope>
    <source>
        <strain evidence="20">FAR1</strain>
    </source>
</reference>
<dbReference type="SMART" id="SM00297">
    <property type="entry name" value="BROMO"/>
    <property type="match status" value="1"/>
</dbReference>
<dbReference type="InterPro" id="IPR000182">
    <property type="entry name" value="GNAT_dom"/>
</dbReference>
<keyword evidence="5" id="KW-0808">Transferase</keyword>
<feature type="domain" description="Bromo" evidence="17">
    <location>
        <begin position="668"/>
        <end position="738"/>
    </location>
</feature>
<dbReference type="EnsemblMetazoa" id="AFAF000661-RA">
    <property type="protein sequence ID" value="AFAF000661-PA"/>
    <property type="gene ID" value="AFAF000661"/>
</dbReference>
<evidence type="ECO:0000256" key="9">
    <source>
        <dbReference type="ARBA" id="ARBA00023159"/>
    </source>
</evidence>
<dbReference type="CDD" id="cd05509">
    <property type="entry name" value="Bromo_gcn5_like"/>
    <property type="match status" value="1"/>
</dbReference>
<dbReference type="GO" id="GO:0005813">
    <property type="term" value="C:centrosome"/>
    <property type="evidence" value="ECO:0007669"/>
    <property type="project" value="UniProtKB-SubCell"/>
</dbReference>
<dbReference type="InterPro" id="IPR009464">
    <property type="entry name" value="PCAF_N"/>
</dbReference>
<evidence type="ECO:0000256" key="12">
    <source>
        <dbReference type="ARBA" id="ARBA00023242"/>
    </source>
</evidence>
<feature type="region of interest" description="Disordered" evidence="16">
    <location>
        <begin position="786"/>
        <end position="808"/>
    </location>
</feature>
<dbReference type="VEuPathDB" id="VectorBase:AFAF000661"/>
<dbReference type="SUPFAM" id="SSF47370">
    <property type="entry name" value="Bromodomain"/>
    <property type="match status" value="1"/>
</dbReference>
<keyword evidence="11" id="KW-0963">Cytoplasm</keyword>
<dbReference type="PROSITE" id="PS51186">
    <property type="entry name" value="GNAT"/>
    <property type="match status" value="1"/>
</dbReference>
<dbReference type="GO" id="GO:0005634">
    <property type="term" value="C:nucleus"/>
    <property type="evidence" value="ECO:0007669"/>
    <property type="project" value="UniProtKB-SubCell"/>
</dbReference>
<evidence type="ECO:0000256" key="2">
    <source>
        <dbReference type="ARBA" id="ARBA00004300"/>
    </source>
</evidence>
<evidence type="ECO:0000256" key="7">
    <source>
        <dbReference type="ARBA" id="ARBA00023015"/>
    </source>
</evidence>
<evidence type="ECO:0000256" key="15">
    <source>
        <dbReference type="PROSITE-ProRule" id="PRU00035"/>
    </source>
</evidence>
<dbReference type="PRINTS" id="PR00503">
    <property type="entry name" value="BROMODOMAIN"/>
</dbReference>
<keyword evidence="13" id="KW-0012">Acyltransferase</keyword>
<keyword evidence="9" id="KW-0010">Activator</keyword>
<dbReference type="EC" id="2.3.1.48" evidence="4"/>